<comment type="caution">
    <text evidence="1">The sequence shown here is derived from an EMBL/GenBank/DDBJ whole genome shotgun (WGS) entry which is preliminary data.</text>
</comment>
<dbReference type="Proteomes" id="UP000050525">
    <property type="component" value="Unassembled WGS sequence"/>
</dbReference>
<gene>
    <name evidence="1" type="ORF">Y1Q_0003130</name>
</gene>
<keyword evidence="2" id="KW-1185">Reference proteome</keyword>
<proteinExistence type="predicted"/>
<dbReference type="EMBL" id="AKHW03006231">
    <property type="protein sequence ID" value="KYO22609.1"/>
    <property type="molecule type" value="Genomic_DNA"/>
</dbReference>
<organism evidence="1 2">
    <name type="scientific">Alligator mississippiensis</name>
    <name type="common">American alligator</name>
    <dbReference type="NCBI Taxonomy" id="8496"/>
    <lineage>
        <taxon>Eukaryota</taxon>
        <taxon>Metazoa</taxon>
        <taxon>Chordata</taxon>
        <taxon>Craniata</taxon>
        <taxon>Vertebrata</taxon>
        <taxon>Euteleostomi</taxon>
        <taxon>Archelosauria</taxon>
        <taxon>Archosauria</taxon>
        <taxon>Crocodylia</taxon>
        <taxon>Alligatoridae</taxon>
        <taxon>Alligatorinae</taxon>
        <taxon>Alligator</taxon>
    </lineage>
</organism>
<evidence type="ECO:0000313" key="2">
    <source>
        <dbReference type="Proteomes" id="UP000050525"/>
    </source>
</evidence>
<dbReference type="AlphaFoldDB" id="A0A151MDN9"/>
<accession>A0A151MDN9</accession>
<protein>
    <submittedName>
        <fullName evidence="1">Uncharacterized protein</fullName>
    </submittedName>
</protein>
<reference evidence="1 2" key="1">
    <citation type="journal article" date="2012" name="Genome Biol.">
        <title>Sequencing three crocodilian genomes to illuminate the evolution of archosaurs and amniotes.</title>
        <authorList>
            <person name="St John J.A."/>
            <person name="Braun E.L."/>
            <person name="Isberg S.R."/>
            <person name="Miles L.G."/>
            <person name="Chong A.Y."/>
            <person name="Gongora J."/>
            <person name="Dalzell P."/>
            <person name="Moran C."/>
            <person name="Bed'hom B."/>
            <person name="Abzhanov A."/>
            <person name="Burgess S.C."/>
            <person name="Cooksey A.M."/>
            <person name="Castoe T.A."/>
            <person name="Crawford N.G."/>
            <person name="Densmore L.D."/>
            <person name="Drew J.C."/>
            <person name="Edwards S.V."/>
            <person name="Faircloth B.C."/>
            <person name="Fujita M.K."/>
            <person name="Greenwold M.J."/>
            <person name="Hoffmann F.G."/>
            <person name="Howard J.M."/>
            <person name="Iguchi T."/>
            <person name="Janes D.E."/>
            <person name="Khan S.Y."/>
            <person name="Kohno S."/>
            <person name="de Koning A.J."/>
            <person name="Lance S.L."/>
            <person name="McCarthy F.M."/>
            <person name="McCormack J.E."/>
            <person name="Merchant M.E."/>
            <person name="Peterson D.G."/>
            <person name="Pollock D.D."/>
            <person name="Pourmand N."/>
            <person name="Raney B.J."/>
            <person name="Roessler K.A."/>
            <person name="Sanford J.R."/>
            <person name="Sawyer R.H."/>
            <person name="Schmidt C.J."/>
            <person name="Triplett E.W."/>
            <person name="Tuberville T.D."/>
            <person name="Venegas-Anaya M."/>
            <person name="Howard J.T."/>
            <person name="Jarvis E.D."/>
            <person name="Guillette L.J.Jr."/>
            <person name="Glenn T.C."/>
            <person name="Green R.E."/>
            <person name="Ray D.A."/>
        </authorList>
    </citation>
    <scope>NUCLEOTIDE SEQUENCE [LARGE SCALE GENOMIC DNA]</scope>
    <source>
        <strain evidence="1">KSC_2009_1</strain>
    </source>
</reference>
<evidence type="ECO:0000313" key="1">
    <source>
        <dbReference type="EMBL" id="KYO22609.1"/>
    </source>
</evidence>
<name>A0A151MDN9_ALLMI</name>
<sequence length="74" mass="8258">MGNVPPGMLGRDTQYCAQVRGGRQSHPGVACLRVWTSRSYAHHAESTGKQAFRRQGAREVHSRPKIHFLSWEGA</sequence>